<sequence>MTGFHTYIAQNGVPIAIDLSTLPEVFDELARIDAELATMRTQVTHLIIAYETRIRDLEKRLQGENGNASDIENGNFRFPECVDQLRQSTFENLGKLAIKSFCVPQQSRSDEEQISECDKKNNEEMRKHLQ</sequence>
<proteinExistence type="predicted"/>
<dbReference type="AlphaFoldDB" id="A0AAF3E7Z1"/>
<dbReference type="Proteomes" id="UP000887575">
    <property type="component" value="Unassembled WGS sequence"/>
</dbReference>
<name>A0AAF3E7Z1_9BILA</name>
<evidence type="ECO:0000256" key="1">
    <source>
        <dbReference type="SAM" id="MobiDB-lite"/>
    </source>
</evidence>
<feature type="region of interest" description="Disordered" evidence="1">
    <location>
        <begin position="105"/>
        <end position="130"/>
    </location>
</feature>
<feature type="compositionally biased region" description="Basic and acidic residues" evidence="1">
    <location>
        <begin position="108"/>
        <end position="130"/>
    </location>
</feature>
<dbReference type="WBParaSite" id="MBELARI_LOCUS10039">
    <property type="protein sequence ID" value="MBELARI_LOCUS10039"/>
    <property type="gene ID" value="MBELARI_LOCUS10039"/>
</dbReference>
<reference evidence="3" key="1">
    <citation type="submission" date="2024-02" db="UniProtKB">
        <authorList>
            <consortium name="WormBaseParasite"/>
        </authorList>
    </citation>
    <scope>IDENTIFICATION</scope>
</reference>
<accession>A0AAF3E7Z1</accession>
<keyword evidence="2" id="KW-1185">Reference proteome</keyword>
<organism evidence="2 3">
    <name type="scientific">Mesorhabditis belari</name>
    <dbReference type="NCBI Taxonomy" id="2138241"/>
    <lineage>
        <taxon>Eukaryota</taxon>
        <taxon>Metazoa</taxon>
        <taxon>Ecdysozoa</taxon>
        <taxon>Nematoda</taxon>
        <taxon>Chromadorea</taxon>
        <taxon>Rhabditida</taxon>
        <taxon>Rhabditina</taxon>
        <taxon>Rhabditomorpha</taxon>
        <taxon>Rhabditoidea</taxon>
        <taxon>Rhabditidae</taxon>
        <taxon>Mesorhabditinae</taxon>
        <taxon>Mesorhabditis</taxon>
    </lineage>
</organism>
<protein>
    <submittedName>
        <fullName evidence="3">Uncharacterized protein</fullName>
    </submittedName>
</protein>
<evidence type="ECO:0000313" key="2">
    <source>
        <dbReference type="Proteomes" id="UP000887575"/>
    </source>
</evidence>
<evidence type="ECO:0000313" key="3">
    <source>
        <dbReference type="WBParaSite" id="MBELARI_LOCUS10039"/>
    </source>
</evidence>